<organism evidence="1 2">
    <name type="scientific">Halalkalibaculum roseum</name>
    <dbReference type="NCBI Taxonomy" id="2709311"/>
    <lineage>
        <taxon>Bacteria</taxon>
        <taxon>Pseudomonadati</taxon>
        <taxon>Balneolota</taxon>
        <taxon>Balneolia</taxon>
        <taxon>Balneolales</taxon>
        <taxon>Balneolaceae</taxon>
        <taxon>Halalkalibaculum</taxon>
    </lineage>
</organism>
<proteinExistence type="predicted"/>
<dbReference type="InterPro" id="IPR005077">
    <property type="entry name" value="Peptidase_C11"/>
</dbReference>
<evidence type="ECO:0000313" key="1">
    <source>
        <dbReference type="EMBL" id="NGP77557.1"/>
    </source>
</evidence>
<dbReference type="AlphaFoldDB" id="A0A6M1T484"/>
<keyword evidence="2" id="KW-1185">Reference proteome</keyword>
<dbReference type="EMBL" id="JAALLT010000004">
    <property type="protein sequence ID" value="NGP77557.1"/>
    <property type="molecule type" value="Genomic_DNA"/>
</dbReference>
<protein>
    <submittedName>
        <fullName evidence="1">Uncharacterized protein</fullName>
    </submittedName>
</protein>
<accession>A0A6M1T484</accession>
<evidence type="ECO:0000313" key="2">
    <source>
        <dbReference type="Proteomes" id="UP000473278"/>
    </source>
</evidence>
<comment type="caution">
    <text evidence="1">The sequence shown here is derived from an EMBL/GenBank/DDBJ whole genome shotgun (WGS) entry which is preliminary data.</text>
</comment>
<dbReference type="PROSITE" id="PS51257">
    <property type="entry name" value="PROKAR_LIPOPROTEIN"/>
    <property type="match status" value="1"/>
</dbReference>
<gene>
    <name evidence="1" type="ORF">G3570_12990</name>
</gene>
<name>A0A6M1T484_9BACT</name>
<sequence>MKNLFSRTSFSSLYIALILFFLAACSSSGSLKKQNGEFGSQDQDANYSIIYLIHGDADYLYHDSLGRALQADRKVLEEAIRVGEQAKSGEVFIFHQRPERKVLWIFPKKDRRFIHYRAGERISEKRYSPTGQSDSGTFSAEARLYDEFKSTGDSIKHRSLLYFGHEIPYENGKGYYHSLSSTYMNTDTFSSGIQSFLPGDLKKFDLITLSTCNNGSPDMVHALKPHTRYLLASPQNLHLSHIDTEGLFILENRPDVEAREVADKLSKDSYLRLTKSIQTVVSLSVYDMHEVGQNIQGIDSTYQNYLKSGSAADPGSDNIDCTELPFFDQESVFTEGVSIRYRPPRFGPKANKTTHSGWGCKDVDS</sequence>
<dbReference type="Pfam" id="PF03415">
    <property type="entry name" value="Peptidase_C11"/>
    <property type="match status" value="1"/>
</dbReference>
<reference evidence="1 2" key="1">
    <citation type="submission" date="2020-02" db="EMBL/GenBank/DDBJ databases">
        <title>Balneolaceae bacterium YR4-1, complete genome.</title>
        <authorList>
            <person name="Li Y."/>
            <person name="Wu S."/>
        </authorList>
    </citation>
    <scope>NUCLEOTIDE SEQUENCE [LARGE SCALE GENOMIC DNA]</scope>
    <source>
        <strain evidence="1 2">YR4-1</strain>
    </source>
</reference>
<dbReference type="RefSeq" id="WP_165143068.1">
    <property type="nucleotide sequence ID" value="NZ_JAALLT010000004.1"/>
</dbReference>
<dbReference type="Proteomes" id="UP000473278">
    <property type="component" value="Unassembled WGS sequence"/>
</dbReference>